<dbReference type="InterPro" id="IPR029058">
    <property type="entry name" value="AB_hydrolase_fold"/>
</dbReference>
<evidence type="ECO:0000313" key="4">
    <source>
        <dbReference type="Proteomes" id="UP000199361"/>
    </source>
</evidence>
<reference evidence="3 4" key="1">
    <citation type="submission" date="2016-10" db="EMBL/GenBank/DDBJ databases">
        <authorList>
            <person name="de Groot N.N."/>
        </authorList>
    </citation>
    <scope>NUCLEOTIDE SEQUENCE [LARGE SCALE GENOMIC DNA]</scope>
    <source>
        <strain evidence="3 4">CGMCC 4.5598</strain>
    </source>
</reference>
<dbReference type="SUPFAM" id="SSF53474">
    <property type="entry name" value="alpha/beta-Hydrolases"/>
    <property type="match status" value="1"/>
</dbReference>
<dbReference type="AlphaFoldDB" id="A0A1I0FR59"/>
<dbReference type="Proteomes" id="UP000199361">
    <property type="component" value="Unassembled WGS sequence"/>
</dbReference>
<sequence>MPAMPTFAAHDGTTLAYHVHGSGDRPLVCLPGGPQASAYLGDLGGLSAHRRVITLDLRGTGESATPADAGTYRCDRQAEDVEALRAHLGEDRLDLLGHCAGANLAVQYAARHPARIARLVLITPSTRAVGVDIPGEARREVARSRAAEPWFAEAYAALERITAGEGRPGDGTLIAPFTYGRWDAPARAHHADGERLLSREAAAGFGAEGAFDPAATRAALKTLDAPVLVLAGEVDVAGPPPAVAEVAGLFPRAGLVVQPGGGHFPWLDDPLWFAETLRNWLDQTVR</sequence>
<dbReference type="InterPro" id="IPR050266">
    <property type="entry name" value="AB_hydrolase_sf"/>
</dbReference>
<name>A0A1I0FR59_9ACTN</name>
<dbReference type="PANTHER" id="PTHR43798:SF31">
    <property type="entry name" value="AB HYDROLASE SUPERFAMILY PROTEIN YCLE"/>
    <property type="match status" value="1"/>
</dbReference>
<dbReference type="InterPro" id="IPR000073">
    <property type="entry name" value="AB_hydrolase_1"/>
</dbReference>
<evidence type="ECO:0000256" key="1">
    <source>
        <dbReference type="ARBA" id="ARBA00022801"/>
    </source>
</evidence>
<keyword evidence="4" id="KW-1185">Reference proteome</keyword>
<dbReference type="PANTHER" id="PTHR43798">
    <property type="entry name" value="MONOACYLGLYCEROL LIPASE"/>
    <property type="match status" value="1"/>
</dbReference>
<dbReference type="STRING" id="568860.SAMN05421811_103559"/>
<evidence type="ECO:0000313" key="3">
    <source>
        <dbReference type="EMBL" id="SET60101.1"/>
    </source>
</evidence>
<dbReference type="Pfam" id="PF00561">
    <property type="entry name" value="Abhydrolase_1"/>
    <property type="match status" value="1"/>
</dbReference>
<proteinExistence type="predicted"/>
<keyword evidence="1" id="KW-0378">Hydrolase</keyword>
<protein>
    <submittedName>
        <fullName evidence="3">Pimeloyl-ACP methyl ester carboxylesterase</fullName>
    </submittedName>
</protein>
<evidence type="ECO:0000259" key="2">
    <source>
        <dbReference type="Pfam" id="PF00561"/>
    </source>
</evidence>
<dbReference type="GO" id="GO:0016787">
    <property type="term" value="F:hydrolase activity"/>
    <property type="evidence" value="ECO:0007669"/>
    <property type="project" value="UniProtKB-KW"/>
</dbReference>
<gene>
    <name evidence="3" type="ORF">SAMN05421811_103559</name>
</gene>
<dbReference type="GO" id="GO:0016020">
    <property type="term" value="C:membrane"/>
    <property type="evidence" value="ECO:0007669"/>
    <property type="project" value="TreeGrafter"/>
</dbReference>
<dbReference type="Gene3D" id="3.40.50.1820">
    <property type="entry name" value="alpha/beta hydrolase"/>
    <property type="match status" value="1"/>
</dbReference>
<accession>A0A1I0FR59</accession>
<feature type="domain" description="AB hydrolase-1" evidence="2">
    <location>
        <begin position="26"/>
        <end position="270"/>
    </location>
</feature>
<dbReference type="EMBL" id="FOHX01000003">
    <property type="protein sequence ID" value="SET60101.1"/>
    <property type="molecule type" value="Genomic_DNA"/>
</dbReference>
<dbReference type="PRINTS" id="PR00111">
    <property type="entry name" value="ABHYDROLASE"/>
</dbReference>
<organism evidence="3 4">
    <name type="scientific">Nonomuraea wenchangensis</name>
    <dbReference type="NCBI Taxonomy" id="568860"/>
    <lineage>
        <taxon>Bacteria</taxon>
        <taxon>Bacillati</taxon>
        <taxon>Actinomycetota</taxon>
        <taxon>Actinomycetes</taxon>
        <taxon>Streptosporangiales</taxon>
        <taxon>Streptosporangiaceae</taxon>
        <taxon>Nonomuraea</taxon>
    </lineage>
</organism>